<protein>
    <submittedName>
        <fullName evidence="9">Uncharacterized protein LOC117538586 isoform X1</fullName>
    </submittedName>
</protein>
<feature type="region of interest" description="Disordered" evidence="4">
    <location>
        <begin position="234"/>
        <end position="268"/>
    </location>
</feature>
<dbReference type="SMART" id="SM00409">
    <property type="entry name" value="IG"/>
    <property type="match status" value="2"/>
</dbReference>
<feature type="domain" description="Immunoglobulin" evidence="7">
    <location>
        <begin position="134"/>
        <end position="230"/>
    </location>
</feature>
<evidence type="ECO:0000259" key="7">
    <source>
        <dbReference type="SMART" id="SM00409"/>
    </source>
</evidence>
<dbReference type="AlphaFoldDB" id="A0A6P8T955"/>
<organism evidence="8 9">
    <name type="scientific">Gymnodraco acuticeps</name>
    <name type="common">Antarctic dragonfish</name>
    <dbReference type="NCBI Taxonomy" id="8218"/>
    <lineage>
        <taxon>Eukaryota</taxon>
        <taxon>Metazoa</taxon>
        <taxon>Chordata</taxon>
        <taxon>Craniata</taxon>
        <taxon>Vertebrata</taxon>
        <taxon>Euteleostomi</taxon>
        <taxon>Actinopterygii</taxon>
        <taxon>Neopterygii</taxon>
        <taxon>Teleostei</taxon>
        <taxon>Neoteleostei</taxon>
        <taxon>Acanthomorphata</taxon>
        <taxon>Eupercaria</taxon>
        <taxon>Perciformes</taxon>
        <taxon>Notothenioidei</taxon>
        <taxon>Bathydraconidae</taxon>
        <taxon>Gymnodraco</taxon>
    </lineage>
</organism>
<reference evidence="9" key="1">
    <citation type="submission" date="2025-08" db="UniProtKB">
        <authorList>
            <consortium name="RefSeq"/>
        </authorList>
    </citation>
    <scope>IDENTIFICATION</scope>
</reference>
<dbReference type="SUPFAM" id="SSF48726">
    <property type="entry name" value="Immunoglobulin"/>
    <property type="match status" value="2"/>
</dbReference>
<dbReference type="InterPro" id="IPR013783">
    <property type="entry name" value="Ig-like_fold"/>
</dbReference>
<dbReference type="PANTHER" id="PTHR11860:SF87">
    <property type="entry name" value="CMRF35-LIKE MOLECULE 8"/>
    <property type="match status" value="1"/>
</dbReference>
<keyword evidence="3 5" id="KW-0472">Membrane</keyword>
<accession>A0A6P8T955</accession>
<feature type="chain" id="PRO_5028059710" evidence="6">
    <location>
        <begin position="22"/>
        <end position="389"/>
    </location>
</feature>
<dbReference type="OrthoDB" id="9805957at2759"/>
<feature type="signal peptide" evidence="6">
    <location>
        <begin position="1"/>
        <end position="21"/>
    </location>
</feature>
<evidence type="ECO:0000256" key="1">
    <source>
        <dbReference type="ARBA" id="ARBA00004370"/>
    </source>
</evidence>
<evidence type="ECO:0000313" key="8">
    <source>
        <dbReference type="Proteomes" id="UP000515161"/>
    </source>
</evidence>
<dbReference type="PANTHER" id="PTHR11860">
    <property type="entry name" value="POLYMERIC-IMMUNOGLOBULIN RECEPTOR"/>
    <property type="match status" value="1"/>
</dbReference>
<feature type="compositionally biased region" description="Low complexity" evidence="4">
    <location>
        <begin position="234"/>
        <end position="264"/>
    </location>
</feature>
<feature type="transmembrane region" description="Helical" evidence="5">
    <location>
        <begin position="285"/>
        <end position="308"/>
    </location>
</feature>
<evidence type="ECO:0000256" key="3">
    <source>
        <dbReference type="ARBA" id="ARBA00023136"/>
    </source>
</evidence>
<keyword evidence="8" id="KW-1185">Reference proteome</keyword>
<dbReference type="GeneID" id="117538586"/>
<evidence type="ECO:0000313" key="9">
    <source>
        <dbReference type="RefSeq" id="XP_034060324.1"/>
    </source>
</evidence>
<dbReference type="Gene3D" id="2.60.40.10">
    <property type="entry name" value="Immunoglobulins"/>
    <property type="match status" value="2"/>
</dbReference>
<dbReference type="InParanoid" id="A0A6P8T955"/>
<dbReference type="InterPro" id="IPR013106">
    <property type="entry name" value="Ig_V-set"/>
</dbReference>
<gene>
    <name evidence="9" type="primary">LOC117538586</name>
</gene>
<dbReference type="InterPro" id="IPR050671">
    <property type="entry name" value="CD300_family_receptors"/>
</dbReference>
<evidence type="ECO:0000256" key="2">
    <source>
        <dbReference type="ARBA" id="ARBA00022692"/>
    </source>
</evidence>
<comment type="subcellular location">
    <subcellularLocation>
        <location evidence="1">Membrane</location>
    </subcellularLocation>
</comment>
<evidence type="ECO:0000256" key="5">
    <source>
        <dbReference type="SAM" id="Phobius"/>
    </source>
</evidence>
<sequence>MNISRTLICFFLLFSLQDGSTDLVSAQLTLYSVTEGADVIVECSFPYKKNSFFCKEKCKQEDILIETTDAKAYQRGRYSIDHKPKGFVVTITQLTKSDSGKYRCGSAASSSRNSSTCIEIIVVDAKLVGGLSAEKTIDARTGGNIVVECSFTRIETNMFFCKEKCEGDILVETTSDTYTIKDRYSIRHVKGGFVFVSINQLTQSDSGWYRCGLGRPDSKDLYQRFMLNVTDALTTSTPSSSVSSASSTTTIQSERSTTTPASSKTTKHPEETKGCVFLVECTYCVILYVSLTLVVLVIVSSLSVLVFCRKRICKDKSEELEPHVETQCASAPEAEDDPSQHAYSKINFVSVGSSHSGLDGDAECVIYSVPRMEASSDEPHLYSTVNDPQ</sequence>
<name>A0A6P8T955_GYMAC</name>
<keyword evidence="2 5" id="KW-0812">Transmembrane</keyword>
<dbReference type="Proteomes" id="UP000515161">
    <property type="component" value="Unplaced"/>
</dbReference>
<evidence type="ECO:0000256" key="6">
    <source>
        <dbReference type="SAM" id="SignalP"/>
    </source>
</evidence>
<dbReference type="RefSeq" id="XP_034060324.1">
    <property type="nucleotide sequence ID" value="XM_034204433.1"/>
</dbReference>
<dbReference type="GO" id="GO:0005886">
    <property type="term" value="C:plasma membrane"/>
    <property type="evidence" value="ECO:0007669"/>
    <property type="project" value="TreeGrafter"/>
</dbReference>
<dbReference type="InterPro" id="IPR003599">
    <property type="entry name" value="Ig_sub"/>
</dbReference>
<dbReference type="GO" id="GO:0004888">
    <property type="term" value="F:transmembrane signaling receptor activity"/>
    <property type="evidence" value="ECO:0007669"/>
    <property type="project" value="TreeGrafter"/>
</dbReference>
<keyword evidence="5" id="KW-1133">Transmembrane helix</keyword>
<dbReference type="Pfam" id="PF07686">
    <property type="entry name" value="V-set"/>
    <property type="match status" value="2"/>
</dbReference>
<dbReference type="KEGG" id="gacu:117538586"/>
<proteinExistence type="predicted"/>
<feature type="domain" description="Immunoglobulin" evidence="7">
    <location>
        <begin position="28"/>
        <end position="123"/>
    </location>
</feature>
<dbReference type="InterPro" id="IPR036179">
    <property type="entry name" value="Ig-like_dom_sf"/>
</dbReference>
<evidence type="ECO:0000256" key="4">
    <source>
        <dbReference type="SAM" id="MobiDB-lite"/>
    </source>
</evidence>
<keyword evidence="6" id="KW-0732">Signal</keyword>